<organism evidence="1 2">
    <name type="scientific">Yersinia thracica</name>
    <dbReference type="NCBI Taxonomy" id="2890319"/>
    <lineage>
        <taxon>Bacteria</taxon>
        <taxon>Pseudomonadati</taxon>
        <taxon>Pseudomonadota</taxon>
        <taxon>Gammaproteobacteria</taxon>
        <taxon>Enterobacterales</taxon>
        <taxon>Yersiniaceae</taxon>
        <taxon>Yersinia</taxon>
    </lineage>
</organism>
<gene>
    <name evidence="1" type="ORF">ERS008472_00441</name>
</gene>
<dbReference type="Proteomes" id="UP000041882">
    <property type="component" value="Unassembled WGS sequence"/>
</dbReference>
<evidence type="ECO:0000313" key="2">
    <source>
        <dbReference type="Proteomes" id="UP000041882"/>
    </source>
</evidence>
<proteinExistence type="predicted"/>
<reference evidence="2" key="1">
    <citation type="submission" date="2015-03" db="EMBL/GenBank/DDBJ databases">
        <authorList>
            <consortium name="Pathogen Informatics"/>
            <person name="Murphy D."/>
        </authorList>
    </citation>
    <scope>NUCLEOTIDE SEQUENCE [LARGE SCALE GENOMIC DNA]</scope>
    <source>
        <strain evidence="2">IP6945</strain>
    </source>
</reference>
<name>A0A0T9NG59_9GAMM</name>
<evidence type="ECO:0000313" key="1">
    <source>
        <dbReference type="EMBL" id="CNH06073.1"/>
    </source>
</evidence>
<protein>
    <submittedName>
        <fullName evidence="1">Uncharacterized protein</fullName>
    </submittedName>
</protein>
<accession>A0A0T9NG59</accession>
<sequence>MRTIIITVKNSTQNHISIDNSPNFIDQVLYINGHRLSEPDSDPPILMLKNELLTITISWQGDRTKSMIGLTFDDVFINIGQNSMGNLGLTHGSKLSVSKYKVLDQKPWSMYIELIDL</sequence>
<dbReference type="RefSeq" id="WP_050112403.1">
    <property type="nucleotide sequence ID" value="NZ_CABHXX010000102.1"/>
</dbReference>
<dbReference type="EMBL" id="CQAW01000001">
    <property type="protein sequence ID" value="CNH06073.1"/>
    <property type="molecule type" value="Genomic_DNA"/>
</dbReference>
<dbReference type="AlphaFoldDB" id="A0A0T9NG59"/>
<keyword evidence="2" id="KW-1185">Reference proteome</keyword>